<evidence type="ECO:0000256" key="2">
    <source>
        <dbReference type="ARBA" id="ARBA00022679"/>
    </source>
</evidence>
<dbReference type="InterPro" id="IPR053134">
    <property type="entry name" value="RNA-dir_DNA_polymerase"/>
</dbReference>
<dbReference type="CDD" id="cd01647">
    <property type="entry name" value="RT_LTR"/>
    <property type="match status" value="1"/>
</dbReference>
<evidence type="ECO:0000256" key="5">
    <source>
        <dbReference type="ARBA" id="ARBA00022759"/>
    </source>
</evidence>
<feature type="domain" description="Reverse transcriptase" evidence="8">
    <location>
        <begin position="202"/>
        <end position="302"/>
    </location>
</feature>
<evidence type="ECO:0000256" key="3">
    <source>
        <dbReference type="ARBA" id="ARBA00022695"/>
    </source>
</evidence>
<evidence type="ECO:0000256" key="6">
    <source>
        <dbReference type="ARBA" id="ARBA00022801"/>
    </source>
</evidence>
<dbReference type="InterPro" id="IPR021109">
    <property type="entry name" value="Peptidase_aspartic_dom_sf"/>
</dbReference>
<evidence type="ECO:0000256" key="7">
    <source>
        <dbReference type="ARBA" id="ARBA00022918"/>
    </source>
</evidence>
<dbReference type="GO" id="GO:0008233">
    <property type="term" value="F:peptidase activity"/>
    <property type="evidence" value="ECO:0007669"/>
    <property type="project" value="UniProtKB-KW"/>
</dbReference>
<dbReference type="InterPro" id="IPR000477">
    <property type="entry name" value="RT_dom"/>
</dbReference>
<dbReference type="SUPFAM" id="SSF56672">
    <property type="entry name" value="DNA/RNA polymerases"/>
    <property type="match status" value="1"/>
</dbReference>
<dbReference type="PANTHER" id="PTHR24559">
    <property type="entry name" value="TRANSPOSON TY3-I GAG-POL POLYPROTEIN"/>
    <property type="match status" value="1"/>
</dbReference>
<feature type="non-terminal residue" evidence="9">
    <location>
        <position position="1"/>
    </location>
</feature>
<sequence>NNSDKFYKQIFINGNEVSAFIDSGSDCSLITKTLAATLNLHSQCLQSPVTLSGFLGVGTIVTHYITTLTKIDEVELNIMYYVIDNNILHTDILIGRNFTEHKNITYTRVDDSLSFKNKVTDTPIPWLNDVMHKNISAADRNALEVILQEHECCIFQNLNFLGKAHSVKVSIELTSTRPVTHRAYRCSEKDKQTFRVLIQEVLDAQIIRKSTSSYSSPALLVNKKDGTKRLVVDYRALNKLTIKNKFPLPFIEDIIDNLHRYRYFTNLDLAAGYHQIPMHEKSIPYTAFITPEGLYEYVRLPF</sequence>
<name>V5GBR2_ANOGL</name>
<dbReference type="SUPFAM" id="SSF50630">
    <property type="entry name" value="Acid proteases"/>
    <property type="match status" value="1"/>
</dbReference>
<proteinExistence type="predicted"/>
<organism evidence="9">
    <name type="scientific">Anoplophora glabripennis</name>
    <name type="common">Asian longhorn beetle</name>
    <name type="synonym">Anoplophora nobilis</name>
    <dbReference type="NCBI Taxonomy" id="217634"/>
    <lineage>
        <taxon>Eukaryota</taxon>
        <taxon>Metazoa</taxon>
        <taxon>Ecdysozoa</taxon>
        <taxon>Arthropoda</taxon>
        <taxon>Hexapoda</taxon>
        <taxon>Insecta</taxon>
        <taxon>Pterygota</taxon>
        <taxon>Neoptera</taxon>
        <taxon>Endopterygota</taxon>
        <taxon>Coleoptera</taxon>
        <taxon>Polyphaga</taxon>
        <taxon>Cucujiformia</taxon>
        <taxon>Chrysomeloidea</taxon>
        <taxon>Cerambycidae</taxon>
        <taxon>Lamiinae</taxon>
        <taxon>Lamiini</taxon>
        <taxon>Anoplophora</taxon>
    </lineage>
</organism>
<dbReference type="Pfam" id="PF00078">
    <property type="entry name" value="RVT_1"/>
    <property type="match status" value="1"/>
</dbReference>
<evidence type="ECO:0000259" key="8">
    <source>
        <dbReference type="PROSITE" id="PS50878"/>
    </source>
</evidence>
<keyword evidence="2" id="KW-0808">Transferase</keyword>
<gene>
    <name evidence="9" type="primary">YI31B</name>
</gene>
<keyword evidence="1" id="KW-0645">Protease</keyword>
<dbReference type="PANTHER" id="PTHR24559:SF444">
    <property type="entry name" value="REVERSE TRANSCRIPTASE DOMAIN-CONTAINING PROTEIN"/>
    <property type="match status" value="1"/>
</dbReference>
<evidence type="ECO:0000256" key="4">
    <source>
        <dbReference type="ARBA" id="ARBA00022722"/>
    </source>
</evidence>
<dbReference type="GO" id="GO:0004519">
    <property type="term" value="F:endonuclease activity"/>
    <property type="evidence" value="ECO:0007669"/>
    <property type="project" value="UniProtKB-KW"/>
</dbReference>
<dbReference type="AlphaFoldDB" id="V5GBR2"/>
<protein>
    <submittedName>
        <fullName evidence="9">Transposon Gag-Pol polyprotein</fullName>
    </submittedName>
</protein>
<accession>V5GBR2</accession>
<dbReference type="Gene3D" id="3.10.10.10">
    <property type="entry name" value="HIV Type 1 Reverse Transcriptase, subunit A, domain 1"/>
    <property type="match status" value="2"/>
</dbReference>
<keyword evidence="3" id="KW-0548">Nucleotidyltransferase</keyword>
<dbReference type="FunFam" id="3.10.10.10:FF:000007">
    <property type="entry name" value="Retrovirus-related Pol polyprotein from transposon 17.6-like Protein"/>
    <property type="match status" value="1"/>
</dbReference>
<evidence type="ECO:0000256" key="1">
    <source>
        <dbReference type="ARBA" id="ARBA00022670"/>
    </source>
</evidence>
<keyword evidence="4" id="KW-0540">Nuclease</keyword>
<feature type="non-terminal residue" evidence="9">
    <location>
        <position position="302"/>
    </location>
</feature>
<dbReference type="Pfam" id="PF13975">
    <property type="entry name" value="gag-asp_proteas"/>
    <property type="match status" value="1"/>
</dbReference>
<evidence type="ECO:0000313" key="9">
    <source>
        <dbReference type="EMBL" id="JAB67590.1"/>
    </source>
</evidence>
<dbReference type="EMBL" id="GALX01000876">
    <property type="protein sequence ID" value="JAB67590.1"/>
    <property type="molecule type" value="Transcribed_RNA"/>
</dbReference>
<dbReference type="InterPro" id="IPR043502">
    <property type="entry name" value="DNA/RNA_pol_sf"/>
</dbReference>
<keyword evidence="6" id="KW-0378">Hydrolase</keyword>
<reference evidence="9" key="1">
    <citation type="submission" date="2013-07" db="EMBL/GenBank/DDBJ databases">
        <title>Midgut Transcriptome Profiling of Anoplphora glabripennis, a Lignocellulose Degrading, Wood-Boring Cerambycid.</title>
        <authorList>
            <person name="Scully E.D."/>
            <person name="Hoover K."/>
            <person name="Carlson J.E."/>
            <person name="Tien M."/>
            <person name="Geib S.M."/>
        </authorList>
    </citation>
    <scope>NUCLEOTIDE SEQUENCE</scope>
</reference>
<dbReference type="Gene3D" id="2.40.70.10">
    <property type="entry name" value="Acid Proteases"/>
    <property type="match status" value="1"/>
</dbReference>
<dbReference type="GO" id="GO:0003964">
    <property type="term" value="F:RNA-directed DNA polymerase activity"/>
    <property type="evidence" value="ECO:0007669"/>
    <property type="project" value="UniProtKB-KW"/>
</dbReference>
<dbReference type="GO" id="GO:0006508">
    <property type="term" value="P:proteolysis"/>
    <property type="evidence" value="ECO:0007669"/>
    <property type="project" value="UniProtKB-KW"/>
</dbReference>
<keyword evidence="5" id="KW-0255">Endonuclease</keyword>
<dbReference type="PROSITE" id="PS50878">
    <property type="entry name" value="RT_POL"/>
    <property type="match status" value="1"/>
</dbReference>
<dbReference type="CDD" id="cd00303">
    <property type="entry name" value="retropepsin_like"/>
    <property type="match status" value="1"/>
</dbReference>
<keyword evidence="7" id="KW-0695">RNA-directed DNA polymerase</keyword>